<comment type="similarity">
    <text evidence="2">Belongs to the RmuC family.</text>
</comment>
<dbReference type="PANTHER" id="PTHR30563">
    <property type="entry name" value="DNA RECOMBINATION PROTEIN RMUC"/>
    <property type="match status" value="1"/>
</dbReference>
<dbReference type="Pfam" id="PF02646">
    <property type="entry name" value="RmuC"/>
    <property type="match status" value="1"/>
</dbReference>
<evidence type="ECO:0000313" key="8">
    <source>
        <dbReference type="Proteomes" id="UP000249396"/>
    </source>
</evidence>
<dbReference type="AlphaFoldDB" id="A0A2W4SH98"/>
<proteinExistence type="inferred from homology"/>
<keyword evidence="4" id="KW-0233">DNA recombination</keyword>
<dbReference type="EMBL" id="QJPH01000412">
    <property type="protein sequence ID" value="PZN74840.1"/>
    <property type="molecule type" value="Genomic_DNA"/>
</dbReference>
<feature type="transmembrane region" description="Helical" evidence="6">
    <location>
        <begin position="12"/>
        <end position="31"/>
    </location>
</feature>
<comment type="caution">
    <text evidence="7">The sequence shown here is derived from an EMBL/GenBank/DDBJ whole genome shotgun (WGS) entry which is preliminary data.</text>
</comment>
<keyword evidence="3 5" id="KW-0175">Coiled coil</keyword>
<feature type="coiled-coil region" evidence="5">
    <location>
        <begin position="150"/>
        <end position="184"/>
    </location>
</feature>
<gene>
    <name evidence="7" type="ORF">DM484_20290</name>
</gene>
<evidence type="ECO:0000256" key="4">
    <source>
        <dbReference type="ARBA" id="ARBA00023172"/>
    </source>
</evidence>
<evidence type="ECO:0000313" key="7">
    <source>
        <dbReference type="EMBL" id="PZN74840.1"/>
    </source>
</evidence>
<dbReference type="InterPro" id="IPR003798">
    <property type="entry name" value="DNA_recombination_RmuC"/>
</dbReference>
<dbReference type="Proteomes" id="UP000249396">
    <property type="component" value="Unassembled WGS sequence"/>
</dbReference>
<keyword evidence="6" id="KW-1133">Transmembrane helix</keyword>
<dbReference type="PANTHER" id="PTHR30563:SF0">
    <property type="entry name" value="DNA RECOMBINATION PROTEIN RMUC"/>
    <property type="match status" value="1"/>
</dbReference>
<evidence type="ECO:0000256" key="6">
    <source>
        <dbReference type="SAM" id="Phobius"/>
    </source>
</evidence>
<evidence type="ECO:0000256" key="3">
    <source>
        <dbReference type="ARBA" id="ARBA00023054"/>
    </source>
</evidence>
<reference evidence="7 8" key="1">
    <citation type="journal article" date="2018" name="Aquat. Microb. Ecol.">
        <title>Gammaproteobacterial methanotrophs dominate.</title>
        <authorList>
            <person name="Rissanen A.J."/>
            <person name="Saarenheimo J."/>
            <person name="Tiirola M."/>
            <person name="Peura S."/>
            <person name="Aalto S.L."/>
            <person name="Karvinen A."/>
            <person name="Nykanen H."/>
        </authorList>
    </citation>
    <scope>NUCLEOTIDE SEQUENCE [LARGE SCALE GENOMIC DNA]</scope>
    <source>
        <strain evidence="7">AMbin10</strain>
    </source>
</reference>
<evidence type="ECO:0000256" key="1">
    <source>
        <dbReference type="ARBA" id="ARBA00003416"/>
    </source>
</evidence>
<evidence type="ECO:0000256" key="5">
    <source>
        <dbReference type="SAM" id="Coils"/>
    </source>
</evidence>
<protein>
    <submittedName>
        <fullName evidence="7">DNA recombination protein RmuC</fullName>
    </submittedName>
</protein>
<keyword evidence="6" id="KW-0812">Transmembrane</keyword>
<accession>A0A2W4SH98</accession>
<dbReference type="GO" id="GO:0006310">
    <property type="term" value="P:DNA recombination"/>
    <property type="evidence" value="ECO:0007669"/>
    <property type="project" value="UniProtKB-KW"/>
</dbReference>
<organism evidence="7 8">
    <name type="scientific">Candidatus Methylumidiphilus alinenensis</name>
    <dbReference type="NCBI Taxonomy" id="2202197"/>
    <lineage>
        <taxon>Bacteria</taxon>
        <taxon>Pseudomonadati</taxon>
        <taxon>Pseudomonadota</taxon>
        <taxon>Gammaproteobacteria</taxon>
        <taxon>Methylococcales</taxon>
        <taxon>Candidatus Methylumidiphilus</taxon>
    </lineage>
</organism>
<comment type="function">
    <text evidence="1">Involved in DNA recombination.</text>
</comment>
<keyword evidence="6" id="KW-0472">Membrane</keyword>
<name>A0A2W4SH98_9GAMM</name>
<sequence>MDFQHLSPNTLILLSALASLILGYAIAFLIASRRLQTLKITLAVEQEKNSRIPELEAQLKEKSAQAENLQRDLAGLQAQLIEQRKSMDEKLALLQQAEAQLTERFENMANRILEEKAQTFAERNKLQLDGLLTPFRHQLGEFKQRVDEVHVDDARDRASLRQEIKNLQQQTRQINEDAVNLTRALKGDKKVQGTWGEMILERVLERSGLRKGVEYEIQGGYRDTEQRLFKPDVVVFLPGGKDIIIDSKVSLVAYERYASLDDGQERDAALREHALAVHKHVKTLGGKDYSALKGLRTLDFVLMFLPIEAAFLVAFQQDETLFDDAFAENIVIVTPTTLLATLRTVENIWRYERQYENAKIIADKAGSVYDKLRGFLEEMEKLGIQIDCLHKTYDDAMNKLARGRGNLVRQAESFAELGVKVGKSLPKASLERAGLEEPDE</sequence>
<evidence type="ECO:0000256" key="2">
    <source>
        <dbReference type="ARBA" id="ARBA00009840"/>
    </source>
</evidence>
<feature type="coiled-coil region" evidence="5">
    <location>
        <begin position="45"/>
        <end position="111"/>
    </location>
</feature>